<evidence type="ECO:0000256" key="8">
    <source>
        <dbReference type="ARBA" id="ARBA00048968"/>
    </source>
</evidence>
<dbReference type="PANTHER" id="PTHR30616">
    <property type="entry name" value="UNCHARACTERIZED PROTEIN YFIH"/>
    <property type="match status" value="1"/>
</dbReference>
<dbReference type="GO" id="GO:0016787">
    <property type="term" value="F:hydrolase activity"/>
    <property type="evidence" value="ECO:0007669"/>
    <property type="project" value="UniProtKB-KW"/>
</dbReference>
<proteinExistence type="inferred from homology"/>
<dbReference type="SUPFAM" id="SSF64438">
    <property type="entry name" value="CNF1/YfiH-like putative cysteine hydrolases"/>
    <property type="match status" value="1"/>
</dbReference>
<comment type="catalytic activity">
    <reaction evidence="7">
        <text>adenosine + H2O + H(+) = inosine + NH4(+)</text>
        <dbReference type="Rhea" id="RHEA:24408"/>
        <dbReference type="ChEBI" id="CHEBI:15377"/>
        <dbReference type="ChEBI" id="CHEBI:15378"/>
        <dbReference type="ChEBI" id="CHEBI:16335"/>
        <dbReference type="ChEBI" id="CHEBI:17596"/>
        <dbReference type="ChEBI" id="CHEBI:28938"/>
        <dbReference type="EC" id="3.5.4.4"/>
    </reaction>
    <physiologicalReaction direction="left-to-right" evidence="7">
        <dbReference type="Rhea" id="RHEA:24409"/>
    </physiologicalReaction>
</comment>
<evidence type="ECO:0000256" key="6">
    <source>
        <dbReference type="ARBA" id="ARBA00022833"/>
    </source>
</evidence>
<dbReference type="EMBL" id="MGFE01000026">
    <property type="protein sequence ID" value="OGL97959.1"/>
    <property type="molecule type" value="Genomic_DNA"/>
</dbReference>
<keyword evidence="4" id="KW-0479">Metal-binding</keyword>
<keyword evidence="6" id="KW-0862">Zinc</keyword>
<dbReference type="CDD" id="cd16833">
    <property type="entry name" value="YfiH"/>
    <property type="match status" value="1"/>
</dbReference>
<dbReference type="PANTHER" id="PTHR30616:SF2">
    <property type="entry name" value="PURINE NUCLEOSIDE PHOSPHORYLASE LACC1"/>
    <property type="match status" value="1"/>
</dbReference>
<accession>A0A1F7W5C2</accession>
<dbReference type="AlphaFoldDB" id="A0A1F7W5C2"/>
<evidence type="ECO:0000256" key="5">
    <source>
        <dbReference type="ARBA" id="ARBA00022801"/>
    </source>
</evidence>
<evidence type="ECO:0008006" key="12">
    <source>
        <dbReference type="Google" id="ProtNLM"/>
    </source>
</evidence>
<comment type="catalytic activity">
    <reaction evidence="1">
        <text>inosine + phosphate = alpha-D-ribose 1-phosphate + hypoxanthine</text>
        <dbReference type="Rhea" id="RHEA:27646"/>
        <dbReference type="ChEBI" id="CHEBI:17368"/>
        <dbReference type="ChEBI" id="CHEBI:17596"/>
        <dbReference type="ChEBI" id="CHEBI:43474"/>
        <dbReference type="ChEBI" id="CHEBI:57720"/>
        <dbReference type="EC" id="2.4.2.1"/>
    </reaction>
    <physiologicalReaction direction="left-to-right" evidence="1">
        <dbReference type="Rhea" id="RHEA:27647"/>
    </physiologicalReaction>
</comment>
<dbReference type="Proteomes" id="UP000176501">
    <property type="component" value="Unassembled WGS sequence"/>
</dbReference>
<dbReference type="InterPro" id="IPR038371">
    <property type="entry name" value="Cu_polyphenol_OxRdtase_sf"/>
</dbReference>
<reference evidence="10 11" key="1">
    <citation type="journal article" date="2016" name="Nat. Commun.">
        <title>Thousands of microbial genomes shed light on interconnected biogeochemical processes in an aquifer system.</title>
        <authorList>
            <person name="Anantharaman K."/>
            <person name="Brown C.T."/>
            <person name="Hug L.A."/>
            <person name="Sharon I."/>
            <person name="Castelle C.J."/>
            <person name="Probst A.J."/>
            <person name="Thomas B.C."/>
            <person name="Singh A."/>
            <person name="Wilkins M.J."/>
            <person name="Karaoz U."/>
            <person name="Brodie E.L."/>
            <person name="Williams K.H."/>
            <person name="Hubbard S.S."/>
            <person name="Banfield J.F."/>
        </authorList>
    </citation>
    <scope>NUCLEOTIDE SEQUENCE [LARGE SCALE GENOMIC DNA]</scope>
</reference>
<dbReference type="Pfam" id="PF02578">
    <property type="entry name" value="Cu-oxidase_4"/>
    <property type="match status" value="1"/>
</dbReference>
<name>A0A1F7W5C2_9BACT</name>
<evidence type="ECO:0000256" key="3">
    <source>
        <dbReference type="ARBA" id="ARBA00022679"/>
    </source>
</evidence>
<evidence type="ECO:0000256" key="2">
    <source>
        <dbReference type="ARBA" id="ARBA00007353"/>
    </source>
</evidence>
<dbReference type="InterPro" id="IPR003730">
    <property type="entry name" value="Cu_polyphenol_OxRdtase"/>
</dbReference>
<dbReference type="GO" id="GO:0005507">
    <property type="term" value="F:copper ion binding"/>
    <property type="evidence" value="ECO:0007669"/>
    <property type="project" value="TreeGrafter"/>
</dbReference>
<evidence type="ECO:0000256" key="9">
    <source>
        <dbReference type="ARBA" id="ARBA00049893"/>
    </source>
</evidence>
<gene>
    <name evidence="10" type="ORF">A2304_05395</name>
</gene>
<protein>
    <recommendedName>
        <fullName evidence="12">Purine nucleoside phosphorylase</fullName>
    </recommendedName>
</protein>
<keyword evidence="3" id="KW-0808">Transferase</keyword>
<evidence type="ECO:0000256" key="1">
    <source>
        <dbReference type="ARBA" id="ARBA00000553"/>
    </source>
</evidence>
<evidence type="ECO:0000256" key="4">
    <source>
        <dbReference type="ARBA" id="ARBA00022723"/>
    </source>
</evidence>
<dbReference type="Gene3D" id="3.60.140.10">
    <property type="entry name" value="CNF1/YfiH-like putative cysteine hydrolases"/>
    <property type="match status" value="1"/>
</dbReference>
<comment type="catalytic activity">
    <reaction evidence="8">
        <text>adenosine + phosphate = alpha-D-ribose 1-phosphate + adenine</text>
        <dbReference type="Rhea" id="RHEA:27642"/>
        <dbReference type="ChEBI" id="CHEBI:16335"/>
        <dbReference type="ChEBI" id="CHEBI:16708"/>
        <dbReference type="ChEBI" id="CHEBI:43474"/>
        <dbReference type="ChEBI" id="CHEBI:57720"/>
        <dbReference type="EC" id="2.4.2.1"/>
    </reaction>
    <physiologicalReaction direction="left-to-right" evidence="8">
        <dbReference type="Rhea" id="RHEA:27643"/>
    </physiologicalReaction>
</comment>
<evidence type="ECO:0000313" key="11">
    <source>
        <dbReference type="Proteomes" id="UP000176501"/>
    </source>
</evidence>
<comment type="similarity">
    <text evidence="2">Belongs to the purine nucleoside phosphorylase YfiH/LACC1 family.</text>
</comment>
<dbReference type="InterPro" id="IPR011324">
    <property type="entry name" value="Cytotoxic_necrot_fac-like_cat"/>
</dbReference>
<evidence type="ECO:0000313" key="10">
    <source>
        <dbReference type="EMBL" id="OGL97959.1"/>
    </source>
</evidence>
<dbReference type="GO" id="GO:0017061">
    <property type="term" value="F:S-methyl-5-thioadenosine phosphorylase activity"/>
    <property type="evidence" value="ECO:0007669"/>
    <property type="project" value="UniProtKB-EC"/>
</dbReference>
<keyword evidence="5" id="KW-0378">Hydrolase</keyword>
<evidence type="ECO:0000256" key="7">
    <source>
        <dbReference type="ARBA" id="ARBA00047989"/>
    </source>
</evidence>
<organism evidence="10 11">
    <name type="scientific">Candidatus Uhrbacteria bacterium RIFOXYB2_FULL_57_15</name>
    <dbReference type="NCBI Taxonomy" id="1802422"/>
    <lineage>
        <taxon>Bacteria</taxon>
        <taxon>Candidatus Uhriibacteriota</taxon>
    </lineage>
</organism>
<comment type="catalytic activity">
    <reaction evidence="9">
        <text>S-methyl-5'-thioadenosine + phosphate = 5-(methylsulfanyl)-alpha-D-ribose 1-phosphate + adenine</text>
        <dbReference type="Rhea" id="RHEA:11852"/>
        <dbReference type="ChEBI" id="CHEBI:16708"/>
        <dbReference type="ChEBI" id="CHEBI:17509"/>
        <dbReference type="ChEBI" id="CHEBI:43474"/>
        <dbReference type="ChEBI" id="CHEBI:58533"/>
        <dbReference type="EC" id="2.4.2.28"/>
    </reaction>
    <physiologicalReaction direction="left-to-right" evidence="9">
        <dbReference type="Rhea" id="RHEA:11853"/>
    </physiologicalReaction>
</comment>
<comment type="caution">
    <text evidence="10">The sequence shown here is derived from an EMBL/GenBank/DDBJ whole genome shotgun (WGS) entry which is preliminary data.</text>
</comment>
<sequence length="240" mass="25752">MEIWQSERLKKISWVVHGTASRNFGSTRYPNAGEGQDATEENRAAFLLTLGLNAAQLVVSGNEHGNHIVSVDGKSPRRVGHCDGLITGVSNVPLATKTADCLPLFFVDPTVRTVAVAHAGWKGVASGMAIEAVRAFFGHGSRPSDLVVAIGPSIGPCHYVVHDERRDQMLERTPFIEPSDFHAGHVDLRAIVTRQLSASGILPANIDLSAPCTACHPDLFFSYALSRDSSEGMLSVISKV</sequence>